<dbReference type="InterPro" id="IPR052018">
    <property type="entry name" value="PHP_domain"/>
</dbReference>
<protein>
    <submittedName>
        <fullName evidence="2">PHP domain-containing protein</fullName>
    </submittedName>
</protein>
<sequence length="309" mass="33762">MASKIDLHSHSTCSDGTNSPSALVELAARAGVRLFALTDHDTVAGLDEARQMAERLGVFFVNGVEISCTHSLFGGYGKNASIDKIIHVAALNFDDVDKMHTALQALQDSRHQRGFAMVQKLAQILPFDTAEASKHFADVLWQRVLDKTNQNPKAVGRAHIAQALQEMGIVPTVQAAFDKYLADNKPAYVAIKTISMQDAIQLIHECGGVAVLAHPSRYKLSSTRIQRLIADFADFGGDGCELPNNEPLSLVQMVARTMDKHGLLASLGSDFHGSNMPWRKLGSTTKLLPNQQGIWQRFISDDKLSLMLS</sequence>
<gene>
    <name evidence="2" type="ORF">LU297_06915</name>
</gene>
<dbReference type="InterPro" id="IPR016195">
    <property type="entry name" value="Pol/histidinol_Pase-like"/>
</dbReference>
<dbReference type="SUPFAM" id="SSF89550">
    <property type="entry name" value="PHP domain-like"/>
    <property type="match status" value="1"/>
</dbReference>
<dbReference type="CDD" id="cd07438">
    <property type="entry name" value="PHP_HisPPase_AMP"/>
    <property type="match status" value="1"/>
</dbReference>
<dbReference type="PANTHER" id="PTHR42924">
    <property type="entry name" value="EXONUCLEASE"/>
    <property type="match status" value="1"/>
</dbReference>
<evidence type="ECO:0000313" key="2">
    <source>
        <dbReference type="EMBL" id="UXZ04323.1"/>
    </source>
</evidence>
<reference evidence="2" key="1">
    <citation type="submission" date="2021-12" db="EMBL/GenBank/DDBJ databases">
        <title>taxonomy of Moraxella sp. ZY201224.</title>
        <authorList>
            <person name="Li F."/>
        </authorList>
    </citation>
    <scope>NUCLEOTIDE SEQUENCE</scope>
    <source>
        <strain evidence="2">ZY201224</strain>
    </source>
</reference>
<dbReference type="EMBL" id="CP089977">
    <property type="protein sequence ID" value="UXZ04323.1"/>
    <property type="molecule type" value="Genomic_DNA"/>
</dbReference>
<dbReference type="Gene3D" id="1.10.150.650">
    <property type="match status" value="1"/>
</dbReference>
<organism evidence="2 3">
    <name type="scientific">Moraxella nasicaprae</name>
    <dbReference type="NCBI Taxonomy" id="2904122"/>
    <lineage>
        <taxon>Bacteria</taxon>
        <taxon>Pseudomonadati</taxon>
        <taxon>Pseudomonadota</taxon>
        <taxon>Gammaproteobacteria</taxon>
        <taxon>Moraxellales</taxon>
        <taxon>Moraxellaceae</taxon>
        <taxon>Moraxella</taxon>
    </lineage>
</organism>
<dbReference type="Pfam" id="PF02811">
    <property type="entry name" value="PHP"/>
    <property type="match status" value="1"/>
</dbReference>
<evidence type="ECO:0000313" key="3">
    <source>
        <dbReference type="Proteomes" id="UP001063782"/>
    </source>
</evidence>
<dbReference type="InterPro" id="IPR004013">
    <property type="entry name" value="PHP_dom"/>
</dbReference>
<dbReference type="PANTHER" id="PTHR42924:SF3">
    <property type="entry name" value="POLYMERASE_HISTIDINOL PHOSPHATASE N-TERMINAL DOMAIN-CONTAINING PROTEIN"/>
    <property type="match status" value="1"/>
</dbReference>
<dbReference type="Proteomes" id="UP001063782">
    <property type="component" value="Chromosome"/>
</dbReference>
<dbReference type="Gene3D" id="3.20.20.140">
    <property type="entry name" value="Metal-dependent hydrolases"/>
    <property type="match status" value="1"/>
</dbReference>
<keyword evidence="3" id="KW-1185">Reference proteome</keyword>
<accession>A0ABY6F2K4</accession>
<proteinExistence type="predicted"/>
<dbReference type="InterPro" id="IPR003141">
    <property type="entry name" value="Pol/His_phosphatase_N"/>
</dbReference>
<dbReference type="RefSeq" id="WP_263075809.1">
    <property type="nucleotide sequence ID" value="NZ_CP089977.1"/>
</dbReference>
<feature type="domain" description="Polymerase/histidinol phosphatase N-terminal" evidence="1">
    <location>
        <begin position="5"/>
        <end position="70"/>
    </location>
</feature>
<name>A0ABY6F2K4_9GAMM</name>
<evidence type="ECO:0000259" key="1">
    <source>
        <dbReference type="SMART" id="SM00481"/>
    </source>
</evidence>
<dbReference type="SMART" id="SM00481">
    <property type="entry name" value="POLIIIAc"/>
    <property type="match status" value="1"/>
</dbReference>